<evidence type="ECO:0000259" key="3">
    <source>
        <dbReference type="PROSITE" id="PS50015"/>
    </source>
</evidence>
<gene>
    <name evidence="4" type="ORF">CVIRNUC_005273</name>
</gene>
<dbReference type="InterPro" id="IPR021852">
    <property type="entry name" value="DUF3456"/>
</dbReference>
<accession>A0AAV1I6I0</accession>
<evidence type="ECO:0000313" key="5">
    <source>
        <dbReference type="Proteomes" id="UP001314263"/>
    </source>
</evidence>
<dbReference type="PANTHER" id="PTHR13341:SF2">
    <property type="entry name" value="PROTEIN SEELE"/>
    <property type="match status" value="1"/>
</dbReference>
<reference evidence="4 5" key="1">
    <citation type="submission" date="2023-10" db="EMBL/GenBank/DDBJ databases">
        <authorList>
            <person name="Maclean D."/>
            <person name="Macfadyen A."/>
        </authorList>
    </citation>
    <scope>NUCLEOTIDE SEQUENCE [LARGE SCALE GENOMIC DNA]</scope>
</reference>
<proteinExistence type="predicted"/>
<dbReference type="PANTHER" id="PTHR13341">
    <property type="entry name" value="MIR-INTERACTING SAPOSIN-LIKE PROTEIN"/>
    <property type="match status" value="1"/>
</dbReference>
<dbReference type="EMBL" id="CAUYUE010000006">
    <property type="protein sequence ID" value="CAK0781062.1"/>
    <property type="molecule type" value="Genomic_DNA"/>
</dbReference>
<keyword evidence="1" id="KW-1015">Disulfide bond</keyword>
<evidence type="ECO:0000256" key="1">
    <source>
        <dbReference type="ARBA" id="ARBA00023157"/>
    </source>
</evidence>
<keyword evidence="5" id="KW-1185">Reference proteome</keyword>
<name>A0AAV1I6I0_9CHLO</name>
<protein>
    <recommendedName>
        <fullName evidence="3">Saposin B-type domain-containing protein</fullName>
    </recommendedName>
</protein>
<keyword evidence="2" id="KW-0732">Signal</keyword>
<evidence type="ECO:0000313" key="4">
    <source>
        <dbReference type="EMBL" id="CAK0781062.1"/>
    </source>
</evidence>
<feature type="domain" description="Saposin B-type" evidence="3">
    <location>
        <begin position="24"/>
        <end position="169"/>
    </location>
</feature>
<feature type="chain" id="PRO_5043314824" description="Saposin B-type domain-containing protein" evidence="2">
    <location>
        <begin position="24"/>
        <end position="179"/>
    </location>
</feature>
<dbReference type="PROSITE" id="PS50015">
    <property type="entry name" value="SAP_B"/>
    <property type="match status" value="1"/>
</dbReference>
<evidence type="ECO:0000256" key="2">
    <source>
        <dbReference type="SAM" id="SignalP"/>
    </source>
</evidence>
<comment type="caution">
    <text evidence="4">The sequence shown here is derived from an EMBL/GenBank/DDBJ whole genome shotgun (WGS) entry which is preliminary data.</text>
</comment>
<dbReference type="AlphaFoldDB" id="A0AAV1I6I0"/>
<sequence length="179" mass="19997">MELSTAWPLHLITALILLQHGNAIEEPCHACRSVSAELLDRLAKEKPKDALDLRNRLDSQGKRYGRVIQFRLSEQRVHDLLEGLCSVVSKSNMLYTSEEGNQTWAKSAQPGWTAPKKAEEEGRRKELENYCSQVLDKFEDDLIIALKQESGDLDGILCQQLTGACKSGTSADLDARSEL</sequence>
<organism evidence="4 5">
    <name type="scientific">Coccomyxa viridis</name>
    <dbReference type="NCBI Taxonomy" id="1274662"/>
    <lineage>
        <taxon>Eukaryota</taxon>
        <taxon>Viridiplantae</taxon>
        <taxon>Chlorophyta</taxon>
        <taxon>core chlorophytes</taxon>
        <taxon>Trebouxiophyceae</taxon>
        <taxon>Trebouxiophyceae incertae sedis</taxon>
        <taxon>Coccomyxaceae</taxon>
        <taxon>Coccomyxa</taxon>
    </lineage>
</organism>
<feature type="signal peptide" evidence="2">
    <location>
        <begin position="1"/>
        <end position="23"/>
    </location>
</feature>
<dbReference type="InterPro" id="IPR008139">
    <property type="entry name" value="SaposinB_dom"/>
</dbReference>
<dbReference type="Pfam" id="PF11938">
    <property type="entry name" value="DUF3456"/>
    <property type="match status" value="1"/>
</dbReference>
<dbReference type="Proteomes" id="UP001314263">
    <property type="component" value="Unassembled WGS sequence"/>
</dbReference>
<dbReference type="InterPro" id="IPR042415">
    <property type="entry name" value="CNPY"/>
</dbReference>